<name>A0A9D5HWT3_9CRYT</name>
<evidence type="ECO:0000256" key="1">
    <source>
        <dbReference type="SAM" id="MobiDB-lite"/>
    </source>
</evidence>
<feature type="chain" id="PRO_5039073079" evidence="2">
    <location>
        <begin position="29"/>
        <end position="395"/>
    </location>
</feature>
<dbReference type="AlphaFoldDB" id="A0A9D5HWT3"/>
<protein>
    <submittedName>
        <fullName evidence="3">Signal peptide-containing protein</fullName>
    </submittedName>
</protein>
<feature type="compositionally biased region" description="Basic and acidic residues" evidence="1">
    <location>
        <begin position="370"/>
        <end position="383"/>
    </location>
</feature>
<dbReference type="EMBL" id="JAPCXC010000074">
    <property type="protein sequence ID" value="KAJ1606601.1"/>
    <property type="molecule type" value="Genomic_DNA"/>
</dbReference>
<organism evidence="3">
    <name type="scientific">Cryptosporidium canis</name>
    <dbReference type="NCBI Taxonomy" id="195482"/>
    <lineage>
        <taxon>Eukaryota</taxon>
        <taxon>Sar</taxon>
        <taxon>Alveolata</taxon>
        <taxon>Apicomplexa</taxon>
        <taxon>Conoidasida</taxon>
        <taxon>Coccidia</taxon>
        <taxon>Eucoccidiorida</taxon>
        <taxon>Eimeriorina</taxon>
        <taxon>Cryptosporidiidae</taxon>
        <taxon>Cryptosporidium</taxon>
    </lineage>
</organism>
<proteinExistence type="predicted"/>
<keyword evidence="2" id="KW-0732">Signal</keyword>
<dbReference type="PROSITE" id="PS51257">
    <property type="entry name" value="PROKAR_LIPOPROTEIN"/>
    <property type="match status" value="1"/>
</dbReference>
<feature type="region of interest" description="Disordered" evidence="1">
    <location>
        <begin position="370"/>
        <end position="395"/>
    </location>
</feature>
<comment type="caution">
    <text evidence="3">The sequence shown here is derived from an EMBL/GenBank/DDBJ whole genome shotgun (WGS) entry which is preliminary data.</text>
</comment>
<feature type="signal peptide" evidence="2">
    <location>
        <begin position="1"/>
        <end position="28"/>
    </location>
</feature>
<reference evidence="3" key="1">
    <citation type="submission" date="2022-10" db="EMBL/GenBank/DDBJ databases">
        <title>Adaptive evolution leads to modifications in subtelomeric GC content in a zoonotic Cryptosporidium species.</title>
        <authorList>
            <person name="Li J."/>
            <person name="Feng Y."/>
            <person name="Xiao L."/>
        </authorList>
    </citation>
    <scope>NUCLEOTIDE SEQUENCE</scope>
    <source>
        <strain evidence="3">33844</strain>
    </source>
</reference>
<sequence>MIIWRKQRPFKCIYVVVILLIYTLLACSEEVSRDLETILNASGTDDDIAGQNMALVESDLRFPTISSFFDWLGSFKLTESQCKSSFETISEDVPTERDMMAQVLTLRAYSSVLQCLGMMGDLASTYKLSISCQYTDMFLETSDISVDTLIKECLIPCKQLLLELYVKVHVSAFESEKTYSPALLKASERIIELYYTIWGIITLILGYTNMLQQSLSLTLKSLSETREKLDVLGSKQTLSELEQLESNISGRKLTDLERKKRLFGLLLSILEGDFSQTLRAAELESLLVSENKRSMSELDDSISLIGGSNKCEKDGKENMKMQMLTLLKDDLESRTNELLIQNSGSPIYVPIFDSKLKSIFKEFSLDDPEDHLSIEDERSEGAETKTSQSEGSDKQ</sequence>
<dbReference type="OrthoDB" id="341631at2759"/>
<gene>
    <name evidence="3" type="ORF">OJ253_2681</name>
</gene>
<evidence type="ECO:0000256" key="2">
    <source>
        <dbReference type="SAM" id="SignalP"/>
    </source>
</evidence>
<feature type="compositionally biased region" description="Polar residues" evidence="1">
    <location>
        <begin position="384"/>
        <end position="395"/>
    </location>
</feature>
<evidence type="ECO:0000313" key="3">
    <source>
        <dbReference type="EMBL" id="KAJ1606601.1"/>
    </source>
</evidence>
<accession>A0A9D5HWT3</accession>
<dbReference type="Proteomes" id="UP001067231">
    <property type="component" value="Unassembled WGS sequence"/>
</dbReference>